<evidence type="ECO:0000313" key="2">
    <source>
        <dbReference type="EMBL" id="GMN68045.1"/>
    </source>
</evidence>
<dbReference type="EMBL" id="BTGU01000543">
    <property type="protein sequence ID" value="GMN68045.1"/>
    <property type="molecule type" value="Genomic_DNA"/>
</dbReference>
<gene>
    <name evidence="2" type="ORF">TIFTF001_037100</name>
</gene>
<name>A0AA88JBR5_FICCA</name>
<evidence type="ECO:0000256" key="1">
    <source>
        <dbReference type="SAM" id="MobiDB-lite"/>
    </source>
</evidence>
<accession>A0AA88JBR5</accession>
<dbReference type="Proteomes" id="UP001187192">
    <property type="component" value="Unassembled WGS sequence"/>
</dbReference>
<protein>
    <submittedName>
        <fullName evidence="2">Uncharacterized protein</fullName>
    </submittedName>
</protein>
<comment type="caution">
    <text evidence="2">The sequence shown here is derived from an EMBL/GenBank/DDBJ whole genome shotgun (WGS) entry which is preliminary data.</text>
</comment>
<dbReference type="AlphaFoldDB" id="A0AA88JBR5"/>
<reference evidence="2" key="1">
    <citation type="submission" date="2023-07" db="EMBL/GenBank/DDBJ databases">
        <title>draft genome sequence of fig (Ficus carica).</title>
        <authorList>
            <person name="Takahashi T."/>
            <person name="Nishimura K."/>
        </authorList>
    </citation>
    <scope>NUCLEOTIDE SEQUENCE</scope>
</reference>
<evidence type="ECO:0000313" key="3">
    <source>
        <dbReference type="Proteomes" id="UP001187192"/>
    </source>
</evidence>
<keyword evidence="3" id="KW-1185">Reference proteome</keyword>
<feature type="compositionally biased region" description="Low complexity" evidence="1">
    <location>
        <begin position="102"/>
        <end position="111"/>
    </location>
</feature>
<organism evidence="2 3">
    <name type="scientific">Ficus carica</name>
    <name type="common">Common fig</name>
    <dbReference type="NCBI Taxonomy" id="3494"/>
    <lineage>
        <taxon>Eukaryota</taxon>
        <taxon>Viridiplantae</taxon>
        <taxon>Streptophyta</taxon>
        <taxon>Embryophyta</taxon>
        <taxon>Tracheophyta</taxon>
        <taxon>Spermatophyta</taxon>
        <taxon>Magnoliopsida</taxon>
        <taxon>eudicotyledons</taxon>
        <taxon>Gunneridae</taxon>
        <taxon>Pentapetalae</taxon>
        <taxon>rosids</taxon>
        <taxon>fabids</taxon>
        <taxon>Rosales</taxon>
        <taxon>Moraceae</taxon>
        <taxon>Ficeae</taxon>
        <taxon>Ficus</taxon>
    </lineage>
</organism>
<feature type="region of interest" description="Disordered" evidence="1">
    <location>
        <begin position="81"/>
        <end position="162"/>
    </location>
</feature>
<proteinExistence type="predicted"/>
<sequence length="178" mass="19809">MHDRGSRRLVTMRATSLWFAEALDGKSGFMGLGSRRFMTAYLGSWRLTVAENLFAGVGFTKFIDDESRVTQRPIIYNGDVSSSSTFEIPRRQPPAMADSDHSVSSSRETSSVENLVRFDPTEAEIGSQERQFGGPGLGPAAREELQRQGASAEDAQQARQDCPYRALLSSLRRAWQDR</sequence>